<dbReference type="EC" id="2.7.11.1" evidence="1"/>
<keyword evidence="11" id="KW-1185">Reference proteome</keyword>
<dbReference type="InterPro" id="IPR011009">
    <property type="entry name" value="Kinase-like_dom_sf"/>
</dbReference>
<dbReference type="FunFam" id="3.30.200.20:FF:000162">
    <property type="entry name" value="Adenine nucleotide alpha hydrolase-like domain kinase"/>
    <property type="match status" value="1"/>
</dbReference>
<evidence type="ECO:0000256" key="3">
    <source>
        <dbReference type="ARBA" id="ARBA00022679"/>
    </source>
</evidence>
<dbReference type="InterPro" id="IPR001245">
    <property type="entry name" value="Ser-Thr/Tyr_kinase_cat_dom"/>
</dbReference>
<dbReference type="Gene3D" id="3.30.200.20">
    <property type="entry name" value="Phosphorylase Kinase, domain 1"/>
    <property type="match status" value="1"/>
</dbReference>
<organism evidence="10 11">
    <name type="scientific">Escallonia rubra</name>
    <dbReference type="NCBI Taxonomy" id="112253"/>
    <lineage>
        <taxon>Eukaryota</taxon>
        <taxon>Viridiplantae</taxon>
        <taxon>Streptophyta</taxon>
        <taxon>Embryophyta</taxon>
        <taxon>Tracheophyta</taxon>
        <taxon>Spermatophyta</taxon>
        <taxon>Magnoliopsida</taxon>
        <taxon>eudicotyledons</taxon>
        <taxon>Gunneridae</taxon>
        <taxon>Pentapetalae</taxon>
        <taxon>asterids</taxon>
        <taxon>campanulids</taxon>
        <taxon>Escalloniales</taxon>
        <taxon>Escalloniaceae</taxon>
        <taxon>Escallonia</taxon>
    </lineage>
</organism>
<dbReference type="GO" id="GO:0005524">
    <property type="term" value="F:ATP binding"/>
    <property type="evidence" value="ECO:0007669"/>
    <property type="project" value="UniProtKB-KW"/>
</dbReference>
<accession>A0AA88RRR7</accession>
<dbReference type="SUPFAM" id="SSF56112">
    <property type="entry name" value="Protein kinase-like (PK-like)"/>
    <property type="match status" value="1"/>
</dbReference>
<keyword evidence="6" id="KW-0067">ATP-binding</keyword>
<dbReference type="PANTHER" id="PTHR27002">
    <property type="entry name" value="RECEPTOR-LIKE SERINE/THREONINE-PROTEIN KINASE SD1-8"/>
    <property type="match status" value="1"/>
</dbReference>
<dbReference type="AlphaFoldDB" id="A0AA88RRR7"/>
<comment type="caution">
    <text evidence="10">The sequence shown here is derived from an EMBL/GenBank/DDBJ whole genome shotgun (WGS) entry which is preliminary data.</text>
</comment>
<dbReference type="Gene3D" id="1.10.510.10">
    <property type="entry name" value="Transferase(Phosphotransferase) domain 1"/>
    <property type="match status" value="1"/>
</dbReference>
<dbReference type="InterPro" id="IPR000719">
    <property type="entry name" value="Prot_kinase_dom"/>
</dbReference>
<sequence>MDSLEEYKLQMDQKHSGEMHYFMLTTIQAATNGFSTANKLGEGGFGPVYRGKLDDGKEIAVKRLSKNSGQGLDEFKTEVRLIVKLQHKNLVRLLDPIKCRELDWPKRANIVDGIAKGLRYLHEDSRLRTIHRDMKSSNVLLDEEMNAKISDFGTARIFGSKYAMEGLFSTKSDVYSFGVMMIEIVTGKRNRGFNGAEHVENLVSYTWRVWKGGKGQPLIDQKLEESCHLSEAFRWINIALLCVQENPTDRPAMSTVVLERTIFHPMETLSSCYITNPKNASYTSQFNKALTTFLDNLRGEAARGDSVHKFNSLLVIQPSLGV</sequence>
<evidence type="ECO:0000256" key="8">
    <source>
        <dbReference type="ARBA" id="ARBA00048679"/>
    </source>
</evidence>
<reference evidence="10" key="1">
    <citation type="submission" date="2022-12" db="EMBL/GenBank/DDBJ databases">
        <title>Draft genome assemblies for two species of Escallonia (Escalloniales).</title>
        <authorList>
            <person name="Chanderbali A."/>
            <person name="Dervinis C."/>
            <person name="Anghel I."/>
            <person name="Soltis D."/>
            <person name="Soltis P."/>
            <person name="Zapata F."/>
        </authorList>
    </citation>
    <scope>NUCLEOTIDE SEQUENCE</scope>
    <source>
        <strain evidence="10">UCBG92.1500</strain>
        <tissue evidence="10">Leaf</tissue>
    </source>
</reference>
<dbReference type="Pfam" id="PF00069">
    <property type="entry name" value="Pkinase"/>
    <property type="match status" value="1"/>
</dbReference>
<dbReference type="PANTHER" id="PTHR27002:SF804">
    <property type="entry name" value="OS02G0710500 PROTEIN"/>
    <property type="match status" value="1"/>
</dbReference>
<comment type="catalytic activity">
    <reaction evidence="7">
        <text>L-threonyl-[protein] + ATP = O-phospho-L-threonyl-[protein] + ADP + H(+)</text>
        <dbReference type="Rhea" id="RHEA:46608"/>
        <dbReference type="Rhea" id="RHEA-COMP:11060"/>
        <dbReference type="Rhea" id="RHEA-COMP:11605"/>
        <dbReference type="ChEBI" id="CHEBI:15378"/>
        <dbReference type="ChEBI" id="CHEBI:30013"/>
        <dbReference type="ChEBI" id="CHEBI:30616"/>
        <dbReference type="ChEBI" id="CHEBI:61977"/>
        <dbReference type="ChEBI" id="CHEBI:456216"/>
        <dbReference type="EC" id="2.7.11.1"/>
    </reaction>
</comment>
<evidence type="ECO:0000256" key="6">
    <source>
        <dbReference type="ARBA" id="ARBA00022840"/>
    </source>
</evidence>
<keyword evidence="2" id="KW-0723">Serine/threonine-protein kinase</keyword>
<evidence type="ECO:0000256" key="4">
    <source>
        <dbReference type="ARBA" id="ARBA00022741"/>
    </source>
</evidence>
<feature type="domain" description="Protein kinase" evidence="9">
    <location>
        <begin position="34"/>
        <end position="267"/>
    </location>
</feature>
<evidence type="ECO:0000256" key="2">
    <source>
        <dbReference type="ARBA" id="ARBA00022527"/>
    </source>
</evidence>
<dbReference type="PROSITE" id="PS50011">
    <property type="entry name" value="PROTEIN_KINASE_DOM"/>
    <property type="match status" value="1"/>
</dbReference>
<comment type="catalytic activity">
    <reaction evidence="8">
        <text>L-seryl-[protein] + ATP = O-phospho-L-seryl-[protein] + ADP + H(+)</text>
        <dbReference type="Rhea" id="RHEA:17989"/>
        <dbReference type="Rhea" id="RHEA-COMP:9863"/>
        <dbReference type="Rhea" id="RHEA-COMP:11604"/>
        <dbReference type="ChEBI" id="CHEBI:15378"/>
        <dbReference type="ChEBI" id="CHEBI:29999"/>
        <dbReference type="ChEBI" id="CHEBI:30616"/>
        <dbReference type="ChEBI" id="CHEBI:83421"/>
        <dbReference type="ChEBI" id="CHEBI:456216"/>
        <dbReference type="EC" id="2.7.11.1"/>
    </reaction>
</comment>
<dbReference type="Proteomes" id="UP001187471">
    <property type="component" value="Unassembled WGS sequence"/>
</dbReference>
<dbReference type="GO" id="GO:0005886">
    <property type="term" value="C:plasma membrane"/>
    <property type="evidence" value="ECO:0007669"/>
    <property type="project" value="TreeGrafter"/>
</dbReference>
<keyword evidence="4" id="KW-0547">Nucleotide-binding</keyword>
<evidence type="ECO:0000313" key="10">
    <source>
        <dbReference type="EMBL" id="KAK2991002.1"/>
    </source>
</evidence>
<keyword evidence="3" id="KW-0808">Transferase</keyword>
<keyword evidence="5" id="KW-0418">Kinase</keyword>
<evidence type="ECO:0000259" key="9">
    <source>
        <dbReference type="PROSITE" id="PS50011"/>
    </source>
</evidence>
<dbReference type="EMBL" id="JAVXUO010000587">
    <property type="protein sequence ID" value="KAK2991002.1"/>
    <property type="molecule type" value="Genomic_DNA"/>
</dbReference>
<protein>
    <recommendedName>
        <fullName evidence="1">non-specific serine/threonine protein kinase</fullName>
        <ecNumber evidence="1">2.7.11.1</ecNumber>
    </recommendedName>
</protein>
<dbReference type="GO" id="GO:0004674">
    <property type="term" value="F:protein serine/threonine kinase activity"/>
    <property type="evidence" value="ECO:0007669"/>
    <property type="project" value="UniProtKB-KW"/>
</dbReference>
<dbReference type="SMART" id="SM00220">
    <property type="entry name" value="S_TKc"/>
    <property type="match status" value="1"/>
</dbReference>
<evidence type="ECO:0000256" key="5">
    <source>
        <dbReference type="ARBA" id="ARBA00022777"/>
    </source>
</evidence>
<proteinExistence type="predicted"/>
<dbReference type="Pfam" id="PF07714">
    <property type="entry name" value="PK_Tyr_Ser-Thr"/>
    <property type="match status" value="1"/>
</dbReference>
<gene>
    <name evidence="10" type="ORF">RJ640_005484</name>
</gene>
<evidence type="ECO:0000313" key="11">
    <source>
        <dbReference type="Proteomes" id="UP001187471"/>
    </source>
</evidence>
<name>A0AA88RRR7_9ASTE</name>
<dbReference type="FunFam" id="1.10.510.10:FF:001023">
    <property type="entry name" value="Os07g0541700 protein"/>
    <property type="match status" value="1"/>
</dbReference>
<evidence type="ECO:0000256" key="1">
    <source>
        <dbReference type="ARBA" id="ARBA00012513"/>
    </source>
</evidence>
<evidence type="ECO:0000256" key="7">
    <source>
        <dbReference type="ARBA" id="ARBA00047899"/>
    </source>
</evidence>